<gene>
    <name evidence="2" type="ORF">CHH61_15915</name>
</gene>
<proteinExistence type="predicted"/>
<evidence type="ECO:0000313" key="3">
    <source>
        <dbReference type="Proteomes" id="UP000216133"/>
    </source>
</evidence>
<keyword evidence="1" id="KW-0472">Membrane</keyword>
<dbReference type="RefSeq" id="WP_095238446.1">
    <property type="nucleotide sequence ID" value="NZ_CP155469.1"/>
</dbReference>
<name>A0A268RXI9_SHOCL</name>
<dbReference type="Proteomes" id="UP000216133">
    <property type="component" value="Unassembled WGS sequence"/>
</dbReference>
<sequence length="129" mass="14286">MTRQKGLAWLLIFVSSLVGGFLAIYFLDDGHEYTMLFAIAGGVLLAFIIYLISVRLRKDKKVPTSDERSEFLVERFLAIAFIAVLFISALLLIGLMIMGHTSIQVGTLLIYLMLVFFGLGIGVAVAKRI</sequence>
<accession>A0A268RXI9</accession>
<comment type="caution">
    <text evidence="2">The sequence shown here is derived from an EMBL/GenBank/DDBJ whole genome shotgun (WGS) entry which is preliminary data.</text>
</comment>
<evidence type="ECO:0008006" key="4">
    <source>
        <dbReference type="Google" id="ProtNLM"/>
    </source>
</evidence>
<feature type="transmembrane region" description="Helical" evidence="1">
    <location>
        <begin position="76"/>
        <end position="97"/>
    </location>
</feature>
<organism evidence="2 3">
    <name type="scientific">Shouchella clausii</name>
    <name type="common">Alkalihalobacillus clausii</name>
    <dbReference type="NCBI Taxonomy" id="79880"/>
    <lineage>
        <taxon>Bacteria</taxon>
        <taxon>Bacillati</taxon>
        <taxon>Bacillota</taxon>
        <taxon>Bacilli</taxon>
        <taxon>Bacillales</taxon>
        <taxon>Bacillaceae</taxon>
        <taxon>Shouchella</taxon>
    </lineage>
</organism>
<protein>
    <recommendedName>
        <fullName evidence="4">DUF2178 domain-containing protein</fullName>
    </recommendedName>
</protein>
<dbReference type="EMBL" id="NPBS01000083">
    <property type="protein sequence ID" value="PAF24988.1"/>
    <property type="molecule type" value="Genomic_DNA"/>
</dbReference>
<keyword evidence="1" id="KW-1133">Transmembrane helix</keyword>
<feature type="transmembrane region" description="Helical" evidence="1">
    <location>
        <begin position="33"/>
        <end position="56"/>
    </location>
</feature>
<feature type="transmembrane region" description="Helical" evidence="1">
    <location>
        <begin position="7"/>
        <end position="27"/>
    </location>
</feature>
<dbReference type="AlphaFoldDB" id="A0A268RXI9"/>
<evidence type="ECO:0000256" key="1">
    <source>
        <dbReference type="SAM" id="Phobius"/>
    </source>
</evidence>
<keyword evidence="1" id="KW-0812">Transmembrane</keyword>
<reference evidence="2 3" key="1">
    <citation type="submission" date="2017-07" db="EMBL/GenBank/DDBJ databases">
        <title>Isolation and whole genome analysis of endospore-forming bacteria from heroin.</title>
        <authorList>
            <person name="Kalinowski J."/>
            <person name="Ahrens B."/>
            <person name="Al-Dilaimi A."/>
            <person name="Winkler A."/>
            <person name="Wibberg D."/>
            <person name="Schleenbecker U."/>
            <person name="Ruckert C."/>
            <person name="Wolfel R."/>
            <person name="Grass G."/>
        </authorList>
    </citation>
    <scope>NUCLEOTIDE SEQUENCE [LARGE SCALE GENOMIC DNA]</scope>
    <source>
        <strain evidence="2 3">7523-2</strain>
    </source>
</reference>
<evidence type="ECO:0000313" key="2">
    <source>
        <dbReference type="EMBL" id="PAF24988.1"/>
    </source>
</evidence>
<feature type="transmembrane region" description="Helical" evidence="1">
    <location>
        <begin position="103"/>
        <end position="126"/>
    </location>
</feature>